<proteinExistence type="predicted"/>
<accession>A0A8B2NRD2</accession>
<dbReference type="Pfam" id="PF00535">
    <property type="entry name" value="Glycos_transf_2"/>
    <property type="match status" value="1"/>
</dbReference>
<keyword evidence="3" id="KW-1185">Reference proteome</keyword>
<evidence type="ECO:0000259" key="1">
    <source>
        <dbReference type="Pfam" id="PF00535"/>
    </source>
</evidence>
<dbReference type="PANTHER" id="PTHR43685:SF11">
    <property type="entry name" value="GLYCOSYLTRANSFERASE TAGX-RELATED"/>
    <property type="match status" value="1"/>
</dbReference>
<dbReference type="InterPro" id="IPR001173">
    <property type="entry name" value="Glyco_trans_2-like"/>
</dbReference>
<protein>
    <submittedName>
        <fullName evidence="2">Glycosyltransferase family 2 protein</fullName>
    </submittedName>
</protein>
<dbReference type="Proteomes" id="UP000249590">
    <property type="component" value="Unassembled WGS sequence"/>
</dbReference>
<dbReference type="AlphaFoldDB" id="A0A8B2NRD2"/>
<dbReference type="SUPFAM" id="SSF53448">
    <property type="entry name" value="Nucleotide-diphospho-sugar transferases"/>
    <property type="match status" value="1"/>
</dbReference>
<dbReference type="OrthoDB" id="5291101at2"/>
<feature type="domain" description="Glycosyltransferase 2-like" evidence="1">
    <location>
        <begin position="5"/>
        <end position="171"/>
    </location>
</feature>
<reference evidence="2 3" key="1">
    <citation type="submission" date="2018-05" db="EMBL/GenBank/DDBJ databases">
        <title>Acuticoccus sediminis sp. nov., isolated from deep-sea sediment of Indian Ocean.</title>
        <authorList>
            <person name="Liu X."/>
            <person name="Lai Q."/>
            <person name="Du Y."/>
            <person name="Sun F."/>
            <person name="Zhang X."/>
            <person name="Wang S."/>
            <person name="Shao Z."/>
        </authorList>
    </citation>
    <scope>NUCLEOTIDE SEQUENCE [LARGE SCALE GENOMIC DNA]</scope>
    <source>
        <strain evidence="2 3">PTG4-2</strain>
    </source>
</reference>
<dbReference type="EMBL" id="QHHQ01000006">
    <property type="protein sequence ID" value="RAH98796.1"/>
    <property type="molecule type" value="Genomic_DNA"/>
</dbReference>
<dbReference type="InterPro" id="IPR029044">
    <property type="entry name" value="Nucleotide-diphossugar_trans"/>
</dbReference>
<dbReference type="InterPro" id="IPR050834">
    <property type="entry name" value="Glycosyltransf_2"/>
</dbReference>
<dbReference type="CDD" id="cd00761">
    <property type="entry name" value="Glyco_tranf_GTA_type"/>
    <property type="match status" value="1"/>
</dbReference>
<comment type="caution">
    <text evidence="2">The sequence shown here is derived from an EMBL/GenBank/DDBJ whole genome shotgun (WGS) entry which is preliminary data.</text>
</comment>
<dbReference type="GO" id="GO:0016740">
    <property type="term" value="F:transferase activity"/>
    <property type="evidence" value="ECO:0007669"/>
    <property type="project" value="UniProtKB-KW"/>
</dbReference>
<keyword evidence="2" id="KW-0808">Transferase</keyword>
<dbReference type="RefSeq" id="WP_111350155.1">
    <property type="nucleotide sequence ID" value="NZ_JAIWKD010000004.1"/>
</dbReference>
<name>A0A8B2NRD2_9HYPH</name>
<sequence length="325" mass="35964">MPEISVILPTFERAQMLRASAQSVLDQSFRDLELIIVDDGSTEDIAAAAAGLDDPRVVYIRREQNGGAAAARNTGLGHARGRFIAFQDSDDLWLPGKLEQHLELLRHLPESVGVVTGVKILYGRDQKHRYGDGLVALAPDPAGRLKPEEDQVRRFLVSNRLSLQNALFRRTAYPGTSWFDPRAKANNDWEFAARLAQKTTIHEDSQPVVVAFVSGDSISTRPRKKALGLLRILKNNRSVFRRYPDAAAANYLQLARLLGRAGHRRLALRFIGGAVLLHPRLVTQAIGPLRKLMKAPQAVPLRQRPAARSGALRLAPIEPAVKRQA</sequence>
<evidence type="ECO:0000313" key="2">
    <source>
        <dbReference type="EMBL" id="RAH98796.1"/>
    </source>
</evidence>
<dbReference type="Gene3D" id="3.90.550.10">
    <property type="entry name" value="Spore Coat Polysaccharide Biosynthesis Protein SpsA, Chain A"/>
    <property type="match status" value="1"/>
</dbReference>
<organism evidence="2 3">
    <name type="scientific">Acuticoccus sediminis</name>
    <dbReference type="NCBI Taxonomy" id="2184697"/>
    <lineage>
        <taxon>Bacteria</taxon>
        <taxon>Pseudomonadati</taxon>
        <taxon>Pseudomonadota</taxon>
        <taxon>Alphaproteobacteria</taxon>
        <taxon>Hyphomicrobiales</taxon>
        <taxon>Amorphaceae</taxon>
        <taxon>Acuticoccus</taxon>
    </lineage>
</organism>
<dbReference type="PANTHER" id="PTHR43685">
    <property type="entry name" value="GLYCOSYLTRANSFERASE"/>
    <property type="match status" value="1"/>
</dbReference>
<evidence type="ECO:0000313" key="3">
    <source>
        <dbReference type="Proteomes" id="UP000249590"/>
    </source>
</evidence>
<gene>
    <name evidence="2" type="ORF">DLJ53_24485</name>
</gene>